<dbReference type="OrthoDB" id="9811121at2"/>
<sequence length="285" mass="31620">MLKAAGIQFCSEPGNVKSNVRRAVSMVNAAVEQGARLVVLPELWPYGYNLSPDQFAQLAETVEGNVMVTFRALAQKLEVVMVVPFAERANHRLYIAAAVIEQNGALIGVYRKSFLWGREKHIFTPGEREYPVFQTSVGKLGVLMCYDAEFPESSRLISLQQADLIVVPAVWSVQAERRWDIQLPARALDNTVFVMGVNAVGGNSCGKSKFVRPDGIVLTEAPRSKEAVLICEMDSAVTTEVRGSIPYLKDYDFTVIPGRNGEAGIHKENDEQLHEGKGHSRKRWE</sequence>
<dbReference type="Proteomes" id="UP000188603">
    <property type="component" value="Chromosome"/>
</dbReference>
<dbReference type="AlphaFoldDB" id="A0A1U9K3I5"/>
<dbReference type="GO" id="GO:0033388">
    <property type="term" value="P:putrescine biosynthetic process from arginine"/>
    <property type="evidence" value="ECO:0007669"/>
    <property type="project" value="TreeGrafter"/>
</dbReference>
<dbReference type="InterPro" id="IPR036526">
    <property type="entry name" value="C-N_Hydrolase_sf"/>
</dbReference>
<dbReference type="PANTHER" id="PTHR43674">
    <property type="entry name" value="NITRILASE C965.09-RELATED"/>
    <property type="match status" value="1"/>
</dbReference>
<dbReference type="PANTHER" id="PTHR43674:SF2">
    <property type="entry name" value="BETA-UREIDOPROPIONASE"/>
    <property type="match status" value="1"/>
</dbReference>
<protein>
    <recommendedName>
        <fullName evidence="3">CN hydrolase domain-containing protein</fullName>
    </recommendedName>
</protein>
<dbReference type="Pfam" id="PF00795">
    <property type="entry name" value="CN_hydrolase"/>
    <property type="match status" value="1"/>
</dbReference>
<gene>
    <name evidence="4" type="ORF">B0W44_01105</name>
</gene>
<reference evidence="4 5" key="1">
    <citation type="journal article" date="2015" name="Int. J. Syst. Evol. Microbiol.">
        <title>Novibacillus thermophilus gen. nov., sp. nov., a Gram-staining-negative and moderately thermophilic member of the family Thermoactinomycetaceae.</title>
        <authorList>
            <person name="Yang G."/>
            <person name="Chen J."/>
            <person name="Zhou S."/>
        </authorList>
    </citation>
    <scope>NUCLEOTIDE SEQUENCE [LARGE SCALE GENOMIC DNA]</scope>
    <source>
        <strain evidence="4 5">SG-1</strain>
    </source>
</reference>
<dbReference type="InterPro" id="IPR050345">
    <property type="entry name" value="Aliph_Amidase/BUP"/>
</dbReference>
<proteinExistence type="predicted"/>
<dbReference type="InterPro" id="IPR003010">
    <property type="entry name" value="C-N_Hydrolase"/>
</dbReference>
<dbReference type="PROSITE" id="PS50263">
    <property type="entry name" value="CN_HYDROLASE"/>
    <property type="match status" value="1"/>
</dbReference>
<dbReference type="RefSeq" id="WP_077718412.1">
    <property type="nucleotide sequence ID" value="NZ_CP019699.1"/>
</dbReference>
<evidence type="ECO:0000256" key="1">
    <source>
        <dbReference type="ARBA" id="ARBA00022801"/>
    </source>
</evidence>
<evidence type="ECO:0000256" key="2">
    <source>
        <dbReference type="SAM" id="MobiDB-lite"/>
    </source>
</evidence>
<evidence type="ECO:0000313" key="5">
    <source>
        <dbReference type="Proteomes" id="UP000188603"/>
    </source>
</evidence>
<dbReference type="SUPFAM" id="SSF56317">
    <property type="entry name" value="Carbon-nitrogen hydrolase"/>
    <property type="match status" value="1"/>
</dbReference>
<dbReference type="GO" id="GO:0050126">
    <property type="term" value="F:N-carbamoylputrescine amidase activity"/>
    <property type="evidence" value="ECO:0007669"/>
    <property type="project" value="TreeGrafter"/>
</dbReference>
<dbReference type="EMBL" id="CP019699">
    <property type="protein sequence ID" value="AQS54595.1"/>
    <property type="molecule type" value="Genomic_DNA"/>
</dbReference>
<dbReference type="Gene3D" id="3.60.110.10">
    <property type="entry name" value="Carbon-nitrogen hydrolase"/>
    <property type="match status" value="1"/>
</dbReference>
<keyword evidence="5" id="KW-1185">Reference proteome</keyword>
<organism evidence="4 5">
    <name type="scientific">Novibacillus thermophilus</name>
    <dbReference type="NCBI Taxonomy" id="1471761"/>
    <lineage>
        <taxon>Bacteria</taxon>
        <taxon>Bacillati</taxon>
        <taxon>Bacillota</taxon>
        <taxon>Bacilli</taxon>
        <taxon>Bacillales</taxon>
        <taxon>Thermoactinomycetaceae</taxon>
        <taxon>Novibacillus</taxon>
    </lineage>
</organism>
<dbReference type="STRING" id="1471761.B0W44_01105"/>
<accession>A0A1U9K3I5</accession>
<name>A0A1U9K3I5_9BACL</name>
<feature type="compositionally biased region" description="Basic and acidic residues" evidence="2">
    <location>
        <begin position="264"/>
        <end position="285"/>
    </location>
</feature>
<evidence type="ECO:0000313" key="4">
    <source>
        <dbReference type="EMBL" id="AQS54595.1"/>
    </source>
</evidence>
<evidence type="ECO:0000259" key="3">
    <source>
        <dbReference type="PROSITE" id="PS50263"/>
    </source>
</evidence>
<dbReference type="KEGG" id="ntr:B0W44_01105"/>
<keyword evidence="1" id="KW-0378">Hydrolase</keyword>
<feature type="domain" description="CN hydrolase" evidence="3">
    <location>
        <begin position="2"/>
        <end position="235"/>
    </location>
</feature>
<feature type="region of interest" description="Disordered" evidence="2">
    <location>
        <begin position="262"/>
        <end position="285"/>
    </location>
</feature>